<sequence length="404" mass="47089">MGENTNNQYQGEGACQASGNSSRHATHRRANDRHGQAYRSRKYDDFSSNQRDVHVNENTSFPHQNEGACQAYGTSSSSQEYMPYWRANDRYRQANKTRKYNEFPPNQRDVHVNTQKRKNSSLRQKAMQEFEFFWGPNFPYSQFYACEFTIDDITFNCTEQYMMYNKAMLFEDEEVAEMVLKENDPRQHKKLGRKVKNFDQKTWDANCSAIVERGNKAKFSQNEELKATILETHPKTIVETSPHDKIWGIGLHKNDPLAWDRSTWKGLNLLGQALTKIRDELIEEENEGAYIYSSYSGNHSLYSDSNYTSNYAKTTTNMERHLKIIHQDHTPRQQLNVLKIIHQCHYHTKTTTNMGEALEDYTSISLSLHQDNNRELEDYTSNMGEGEALEDYTSMSLSLHQDNN</sequence>
<dbReference type="AlphaFoldDB" id="A0A6J8EJ79"/>
<dbReference type="CDD" id="cd15457">
    <property type="entry name" value="NADAR"/>
    <property type="match status" value="1"/>
</dbReference>
<protein>
    <recommendedName>
        <fullName evidence="2">NADAR domain-containing protein</fullName>
    </recommendedName>
</protein>
<proteinExistence type="predicted"/>
<feature type="compositionally biased region" description="Polar residues" evidence="1">
    <location>
        <begin position="1"/>
        <end position="10"/>
    </location>
</feature>
<accession>A0A6J8EJ79</accession>
<evidence type="ECO:0000313" key="3">
    <source>
        <dbReference type="EMBL" id="CAC5419605.1"/>
    </source>
</evidence>
<dbReference type="Gene3D" id="1.10.357.40">
    <property type="entry name" value="YbiA-like"/>
    <property type="match status" value="1"/>
</dbReference>
<evidence type="ECO:0000313" key="4">
    <source>
        <dbReference type="Proteomes" id="UP000507470"/>
    </source>
</evidence>
<dbReference type="InterPro" id="IPR037238">
    <property type="entry name" value="YbiA-like_sf"/>
</dbReference>
<dbReference type="InterPro" id="IPR012816">
    <property type="entry name" value="NADAR"/>
</dbReference>
<dbReference type="NCBIfam" id="TIGR02464">
    <property type="entry name" value="ribofla_fusion"/>
    <property type="match status" value="1"/>
</dbReference>
<dbReference type="Proteomes" id="UP000507470">
    <property type="component" value="Unassembled WGS sequence"/>
</dbReference>
<gene>
    <name evidence="3" type="ORF">MCOR_51921</name>
</gene>
<feature type="domain" description="NADAR" evidence="2">
    <location>
        <begin position="132"/>
        <end position="281"/>
    </location>
</feature>
<dbReference type="EMBL" id="CACVKT020009046">
    <property type="protein sequence ID" value="CAC5419605.1"/>
    <property type="molecule type" value="Genomic_DNA"/>
</dbReference>
<feature type="region of interest" description="Disordered" evidence="1">
    <location>
        <begin position="1"/>
        <end position="48"/>
    </location>
</feature>
<dbReference type="SUPFAM" id="SSF143990">
    <property type="entry name" value="YbiA-like"/>
    <property type="match status" value="1"/>
</dbReference>
<organism evidence="3 4">
    <name type="scientific">Mytilus coruscus</name>
    <name type="common">Sea mussel</name>
    <dbReference type="NCBI Taxonomy" id="42192"/>
    <lineage>
        <taxon>Eukaryota</taxon>
        <taxon>Metazoa</taxon>
        <taxon>Spiralia</taxon>
        <taxon>Lophotrochozoa</taxon>
        <taxon>Mollusca</taxon>
        <taxon>Bivalvia</taxon>
        <taxon>Autobranchia</taxon>
        <taxon>Pteriomorphia</taxon>
        <taxon>Mytilida</taxon>
        <taxon>Mytiloidea</taxon>
        <taxon>Mytilidae</taxon>
        <taxon>Mytilinae</taxon>
        <taxon>Mytilus</taxon>
    </lineage>
</organism>
<dbReference type="Pfam" id="PF08719">
    <property type="entry name" value="NADAR"/>
    <property type="match status" value="1"/>
</dbReference>
<name>A0A6J8EJ79_MYTCO</name>
<dbReference type="OrthoDB" id="6046047at2759"/>
<keyword evidence="4" id="KW-1185">Reference proteome</keyword>
<evidence type="ECO:0000259" key="2">
    <source>
        <dbReference type="Pfam" id="PF08719"/>
    </source>
</evidence>
<reference evidence="3 4" key="1">
    <citation type="submission" date="2020-06" db="EMBL/GenBank/DDBJ databases">
        <authorList>
            <person name="Li R."/>
            <person name="Bekaert M."/>
        </authorList>
    </citation>
    <scope>NUCLEOTIDE SEQUENCE [LARGE SCALE GENOMIC DNA]</scope>
    <source>
        <strain evidence="4">wild</strain>
    </source>
</reference>
<evidence type="ECO:0000256" key="1">
    <source>
        <dbReference type="SAM" id="MobiDB-lite"/>
    </source>
</evidence>